<dbReference type="GO" id="GO:0016887">
    <property type="term" value="F:ATP hydrolysis activity"/>
    <property type="evidence" value="ECO:0007669"/>
    <property type="project" value="InterPro"/>
</dbReference>
<feature type="compositionally biased region" description="Basic and acidic residues" evidence="8">
    <location>
        <begin position="296"/>
        <end position="312"/>
    </location>
</feature>
<dbReference type="STRING" id="1423804.FD14_GL002287"/>
<dbReference type="InterPro" id="IPR003395">
    <property type="entry name" value="RecF/RecN/SMC_N"/>
</dbReference>
<comment type="subcellular location">
    <subcellularLocation>
        <location evidence="1 7">Cytoplasm</location>
    </subcellularLocation>
</comment>
<dbReference type="InterPro" id="IPR024704">
    <property type="entry name" value="SMC"/>
</dbReference>
<dbReference type="InterPro" id="IPR027417">
    <property type="entry name" value="P-loop_NTPase"/>
</dbReference>
<dbReference type="NCBIfam" id="TIGR02168">
    <property type="entry name" value="SMC_prok_B"/>
    <property type="match status" value="1"/>
</dbReference>
<dbReference type="GO" id="GO:0005737">
    <property type="term" value="C:cytoplasm"/>
    <property type="evidence" value="ECO:0007669"/>
    <property type="project" value="UniProtKB-SubCell"/>
</dbReference>
<accession>A0A0R2FN45</accession>
<keyword evidence="11" id="KW-1185">Reference proteome</keyword>
<feature type="region of interest" description="Disordered" evidence="8">
    <location>
        <begin position="296"/>
        <end position="317"/>
    </location>
</feature>
<keyword evidence="5 7" id="KW-0175">Coiled coil</keyword>
<keyword evidence="2 7" id="KW-0963">Cytoplasm</keyword>
<comment type="similarity">
    <text evidence="7">Belongs to the SMC family.</text>
</comment>
<keyword evidence="4 7" id="KW-0067">ATP-binding</keyword>
<dbReference type="GO" id="GO:0005524">
    <property type="term" value="F:ATP binding"/>
    <property type="evidence" value="ECO:0007669"/>
    <property type="project" value="UniProtKB-UniRule"/>
</dbReference>
<dbReference type="RefSeq" id="WP_054737266.1">
    <property type="nucleotide sequence ID" value="NZ_AYZM01000037.1"/>
</dbReference>
<keyword evidence="6 7" id="KW-0238">DNA-binding</keyword>
<protein>
    <recommendedName>
        <fullName evidence="7">Chromosome partition protein Smc</fullName>
    </recommendedName>
</protein>
<dbReference type="Proteomes" id="UP000051442">
    <property type="component" value="Unassembled WGS sequence"/>
</dbReference>
<dbReference type="HAMAP" id="MF_01894">
    <property type="entry name" value="Smc_prok"/>
    <property type="match status" value="1"/>
</dbReference>
<comment type="subunit">
    <text evidence="7">Homodimer.</text>
</comment>
<proteinExistence type="inferred from homology"/>
<dbReference type="InterPro" id="IPR010935">
    <property type="entry name" value="SMC_hinge"/>
</dbReference>
<comment type="function">
    <text evidence="7">Required for chromosome condensation and partitioning.</text>
</comment>
<dbReference type="Gene3D" id="1.20.1060.20">
    <property type="match status" value="1"/>
</dbReference>
<evidence type="ECO:0000256" key="4">
    <source>
        <dbReference type="ARBA" id="ARBA00022840"/>
    </source>
</evidence>
<organism evidence="10 11">
    <name type="scientific">Secundilactobacillus similis DSM 23365 = JCM 2765</name>
    <dbReference type="NCBI Taxonomy" id="1423804"/>
    <lineage>
        <taxon>Bacteria</taxon>
        <taxon>Bacillati</taxon>
        <taxon>Bacillota</taxon>
        <taxon>Bacilli</taxon>
        <taxon>Lactobacillales</taxon>
        <taxon>Lactobacillaceae</taxon>
        <taxon>Secundilactobacillus</taxon>
    </lineage>
</organism>
<feature type="coiled-coil region" evidence="7">
    <location>
        <begin position="681"/>
        <end position="757"/>
    </location>
</feature>
<dbReference type="GO" id="GO:0030261">
    <property type="term" value="P:chromosome condensation"/>
    <property type="evidence" value="ECO:0007669"/>
    <property type="project" value="InterPro"/>
</dbReference>
<feature type="binding site" evidence="7">
    <location>
        <begin position="32"/>
        <end position="39"/>
    </location>
    <ligand>
        <name>ATP</name>
        <dbReference type="ChEBI" id="CHEBI:30616"/>
    </ligand>
</feature>
<dbReference type="PIRSF" id="PIRSF005719">
    <property type="entry name" value="SMC"/>
    <property type="match status" value="1"/>
</dbReference>
<dbReference type="Pfam" id="PF06470">
    <property type="entry name" value="SMC_hinge"/>
    <property type="match status" value="1"/>
</dbReference>
<dbReference type="FunFam" id="3.40.50.300:FF:000901">
    <property type="entry name" value="Chromosome partition protein Smc"/>
    <property type="match status" value="1"/>
</dbReference>
<gene>
    <name evidence="7" type="primary">smc</name>
    <name evidence="10" type="ORF">FD14_GL002287</name>
</gene>
<keyword evidence="3 7" id="KW-0547">Nucleotide-binding</keyword>
<evidence type="ECO:0000256" key="7">
    <source>
        <dbReference type="HAMAP-Rule" id="MF_01894"/>
    </source>
</evidence>
<comment type="caution">
    <text evidence="10">The sequence shown here is derived from an EMBL/GenBank/DDBJ whole genome shotgun (WGS) entry which is preliminary data.</text>
</comment>
<evidence type="ECO:0000313" key="11">
    <source>
        <dbReference type="Proteomes" id="UP000051442"/>
    </source>
</evidence>
<dbReference type="GO" id="GO:0003677">
    <property type="term" value="F:DNA binding"/>
    <property type="evidence" value="ECO:0007669"/>
    <property type="project" value="UniProtKB-UniRule"/>
</dbReference>
<feature type="coiled-coil region" evidence="7">
    <location>
        <begin position="870"/>
        <end position="946"/>
    </location>
</feature>
<dbReference type="PANTHER" id="PTHR43977">
    <property type="entry name" value="STRUCTURAL MAINTENANCE OF CHROMOSOMES PROTEIN 3"/>
    <property type="match status" value="1"/>
</dbReference>
<evidence type="ECO:0000256" key="8">
    <source>
        <dbReference type="SAM" id="MobiDB-lite"/>
    </source>
</evidence>
<evidence type="ECO:0000256" key="2">
    <source>
        <dbReference type="ARBA" id="ARBA00022490"/>
    </source>
</evidence>
<dbReference type="SMART" id="SM00968">
    <property type="entry name" value="SMC_hinge"/>
    <property type="match status" value="1"/>
</dbReference>
<dbReference type="GO" id="GO:0007062">
    <property type="term" value="P:sister chromatid cohesion"/>
    <property type="evidence" value="ECO:0007669"/>
    <property type="project" value="InterPro"/>
</dbReference>
<evidence type="ECO:0000256" key="1">
    <source>
        <dbReference type="ARBA" id="ARBA00004496"/>
    </source>
</evidence>
<evidence type="ECO:0000256" key="3">
    <source>
        <dbReference type="ARBA" id="ARBA00022741"/>
    </source>
</evidence>
<dbReference type="GO" id="GO:0005694">
    <property type="term" value="C:chromosome"/>
    <property type="evidence" value="ECO:0007669"/>
    <property type="project" value="InterPro"/>
</dbReference>
<dbReference type="GO" id="GO:0006260">
    <property type="term" value="P:DNA replication"/>
    <property type="evidence" value="ECO:0007669"/>
    <property type="project" value="UniProtKB-UniRule"/>
</dbReference>
<reference evidence="10 11" key="1">
    <citation type="journal article" date="2015" name="Genome Announc.">
        <title>Expanding the biotechnology potential of lactobacilli through comparative genomics of 213 strains and associated genera.</title>
        <authorList>
            <person name="Sun Z."/>
            <person name="Harris H.M."/>
            <person name="McCann A."/>
            <person name="Guo C."/>
            <person name="Argimon S."/>
            <person name="Zhang W."/>
            <person name="Yang X."/>
            <person name="Jeffery I.B."/>
            <person name="Cooney J.C."/>
            <person name="Kagawa T.F."/>
            <person name="Liu W."/>
            <person name="Song Y."/>
            <person name="Salvetti E."/>
            <person name="Wrobel A."/>
            <person name="Rasinkangas P."/>
            <person name="Parkhill J."/>
            <person name="Rea M.C."/>
            <person name="O'Sullivan O."/>
            <person name="Ritari J."/>
            <person name="Douillard F.P."/>
            <person name="Paul Ross R."/>
            <person name="Yang R."/>
            <person name="Briner A.E."/>
            <person name="Felis G.E."/>
            <person name="de Vos W.M."/>
            <person name="Barrangou R."/>
            <person name="Klaenhammer T.R."/>
            <person name="Caufield P.W."/>
            <person name="Cui Y."/>
            <person name="Zhang H."/>
            <person name="O'Toole P.W."/>
        </authorList>
    </citation>
    <scope>NUCLEOTIDE SEQUENCE [LARGE SCALE GENOMIC DNA]</scope>
    <source>
        <strain evidence="10 11">DSM 23365</strain>
    </source>
</reference>
<dbReference type="Gene3D" id="3.30.70.1620">
    <property type="match status" value="1"/>
</dbReference>
<dbReference type="Pfam" id="PF02463">
    <property type="entry name" value="SMC_N"/>
    <property type="match status" value="1"/>
</dbReference>
<evidence type="ECO:0000256" key="6">
    <source>
        <dbReference type="ARBA" id="ARBA00023125"/>
    </source>
</evidence>
<dbReference type="EMBL" id="AYZM01000037">
    <property type="protein sequence ID" value="KRN26314.1"/>
    <property type="molecule type" value="Genomic_DNA"/>
</dbReference>
<dbReference type="CDD" id="cd03278">
    <property type="entry name" value="ABC_SMC_barmotin"/>
    <property type="match status" value="2"/>
</dbReference>
<dbReference type="OrthoDB" id="9808768at2"/>
<feature type="domain" description="SMC hinge" evidence="9">
    <location>
        <begin position="519"/>
        <end position="639"/>
    </location>
</feature>
<dbReference type="FunFam" id="3.40.50.300:FF:000984">
    <property type="entry name" value="Chromosome partition protein Smc"/>
    <property type="match status" value="1"/>
</dbReference>
<dbReference type="AlphaFoldDB" id="A0A0R2FN45"/>
<evidence type="ECO:0000259" key="9">
    <source>
        <dbReference type="SMART" id="SM00968"/>
    </source>
</evidence>
<name>A0A0R2FN45_9LACO</name>
<dbReference type="SUPFAM" id="SSF75553">
    <property type="entry name" value="Smc hinge domain"/>
    <property type="match status" value="1"/>
</dbReference>
<dbReference type="Gene3D" id="3.40.50.300">
    <property type="entry name" value="P-loop containing nucleotide triphosphate hydrolases"/>
    <property type="match status" value="2"/>
</dbReference>
<evidence type="ECO:0000313" key="10">
    <source>
        <dbReference type="EMBL" id="KRN26314.1"/>
    </source>
</evidence>
<comment type="domain">
    <text evidence="7">Contains large globular domains required for ATP hydrolysis at each terminus and a third globular domain forming a flexible hinge near the middle of the molecule. These domains are separated by coiled-coil structures.</text>
</comment>
<dbReference type="SUPFAM" id="SSF52540">
    <property type="entry name" value="P-loop containing nucleoside triphosphate hydrolases"/>
    <property type="match status" value="1"/>
</dbReference>
<dbReference type="PATRIC" id="fig|1423804.4.peg.2479"/>
<dbReference type="InterPro" id="IPR036277">
    <property type="entry name" value="SMC_hinge_sf"/>
</dbReference>
<evidence type="ECO:0000256" key="5">
    <source>
        <dbReference type="ARBA" id="ARBA00023054"/>
    </source>
</evidence>
<dbReference type="InterPro" id="IPR011890">
    <property type="entry name" value="SMC_prok"/>
</dbReference>
<dbReference type="GO" id="GO:0007059">
    <property type="term" value="P:chromosome segregation"/>
    <property type="evidence" value="ECO:0007669"/>
    <property type="project" value="UniProtKB-UniRule"/>
</dbReference>
<sequence>MKLKSLEISGFKSFADDTKIEFEDGVTGIVGPNGSGKSNVSEAIRWVLGEQSAKNLRGQRMPDVIFAGSADRKPLNRAMVTMVLDNSDHYLKSTYTELSVTRKLFRNGDSVYQLNGQDCRLKDILALFMDSGIGDGSFSMISQGRVEAIFNSKPEDRRFIVEELIGVSKYRQGKEKAQRELEQTAGYLDRVNDLMTELGGQIEPLAQQSSLAKEYLEQKKTYDQLEQSRLVLTIEATQTKLRAEQAQQTEQEARVKATTEHVDQTTTALTAAKKAVAQLQKTKDTLTQQLMTVNEKRERTAGERALSSERQRSHTQSLTELKTRIKETSTALKTAQAKLATLTEQLTTQQAALKTAREAAAKLKTQLDALDADRLAAKQEQLQAEYIEQLQARTTLHNQRQYLEKNQQRANSENHQARERLTALKTQLADQQKQLTDAQQALQRAETELTAKQAVCDEDNAIRQKRATQLDQQNQQWLAALEVSESAKARLKSMQEFANNYGGFYQGTKAVMQAKAKLPGIIGPVATLLQVPADYTKAIEVAIGAQQQHVVVADEAAGKTAIKYLTSQRLGRSTFLPLTTIRTSQVTSSILATCQQAPGFLGVGADLVTVAEPKFNVVKAHLLGNVLIVDDLTHATQLAQLIHHRYRIITLAGEVVSTSGTMTGGRDKRDRAGVLSQQQDLKRLAATVQQMTAQLAEKQTALQQLKQAQTDAQADEQAHQSARQQALTVQQRAAGQVKLLQERVATVNEQIQVQQAQWGLQDDDVDDFETALRQNEQQTTLTNQKITTLETQMAAAKDQQQNQSQTTQAVSDQYQDQRAIIERHSVEVKQSRKDQQATKETIATLTAQLAAFDDKVVALTQRQTDVGQEASTHQATLAELTKQQKQLESQLATNDTTLTAAQDKQAELERTNQAARQTLASEERNVQQLTFNCSELSRQLDDLQSTLTEEYHVSVAIAKRQILALPLETIQQKLKLVKRGLADIGTVNVASIEEYDRVKERYDFLSQQQADLSASKENLLTTMNEMDQQVSERFKVTFDELNEQFQTTFKRMFGGGKAQLVLTTPDQLLTTGIEIMAEPPGKRLQSMRLLSGGERALTAITLLFAVLQVQPAPFCVLDEAEAALDPANTARFASYLSQFEDDTQFIVITHRKETMVQTDRLYGITMQESGVSKLVSVDLNQTVSQN</sequence>